<keyword evidence="1" id="KW-0472">Membrane</keyword>
<dbReference type="InterPro" id="IPR012337">
    <property type="entry name" value="RNaseH-like_sf"/>
</dbReference>
<keyword evidence="4" id="KW-1185">Reference proteome</keyword>
<protein>
    <submittedName>
        <fullName evidence="3">Integrase core domain-containing protein</fullName>
    </submittedName>
</protein>
<dbReference type="InterPro" id="IPR050900">
    <property type="entry name" value="Transposase_IS3/IS150/IS904"/>
</dbReference>
<dbReference type="Gene3D" id="3.30.420.10">
    <property type="entry name" value="Ribonuclease H-like superfamily/Ribonuclease H"/>
    <property type="match status" value="1"/>
</dbReference>
<evidence type="ECO:0000313" key="3">
    <source>
        <dbReference type="EMBL" id="SEU35784.1"/>
    </source>
</evidence>
<accession>A0ABY1CSA6</accession>
<dbReference type="Proteomes" id="UP000183760">
    <property type="component" value="Unassembled WGS sequence"/>
</dbReference>
<reference evidence="3 4" key="1">
    <citation type="submission" date="2016-10" db="EMBL/GenBank/DDBJ databases">
        <authorList>
            <person name="Varghese N."/>
            <person name="Submissions S."/>
        </authorList>
    </citation>
    <scope>NUCLEOTIDE SEQUENCE [LARGE SCALE GENOMIC DNA]</scope>
    <source>
        <strain evidence="3 4">DSM 16525</strain>
    </source>
</reference>
<dbReference type="PANTHER" id="PTHR46889:SF4">
    <property type="entry name" value="TRANSPOSASE INSO FOR INSERTION SEQUENCE ELEMENT IS911B-RELATED"/>
    <property type="match status" value="1"/>
</dbReference>
<feature type="transmembrane region" description="Helical" evidence="1">
    <location>
        <begin position="209"/>
        <end position="230"/>
    </location>
</feature>
<dbReference type="PROSITE" id="PS50994">
    <property type="entry name" value="INTEGRASE"/>
    <property type="match status" value="1"/>
</dbReference>
<dbReference type="Pfam" id="PF13683">
    <property type="entry name" value="rve_3"/>
    <property type="match status" value="1"/>
</dbReference>
<feature type="domain" description="Integrase catalytic" evidence="2">
    <location>
        <begin position="191"/>
        <end position="361"/>
    </location>
</feature>
<comment type="caution">
    <text evidence="3">The sequence shown here is derived from an EMBL/GenBank/DDBJ whole genome shotgun (WGS) entry which is preliminary data.</text>
</comment>
<dbReference type="InterPro" id="IPR001584">
    <property type="entry name" value="Integrase_cat-core"/>
</dbReference>
<gene>
    <name evidence="3" type="ORF">SAMN05443572_1118</name>
</gene>
<sequence length="385" mass="44224">MGAEGVEVGEHARLPMLHQPARDRACPNSGLLATVGKNGKMRVFVKALVETLRSALRSRSELALENLALRQQLAVFREKRPSPRLAQGDRIFWVVLQRLWQGWRRPLCLVQPATVVKWHRLGFRLFWRWKSRSRAGRPRVTPELRVLIRRMAEANPTWGAPPIHGELLKLGVEVGQTTVARYMPRPGRGAPKPSPTWRNFLRLHLAESAGMDFFVIPTATFGVLLGFVVVSHRDRRILHLNVTAHPTEEWTKQQLRDAFPWASAPRYLHRDRDKLYSEGVRATLTHLGIREVPSAARCPWQNPYAERVIGSIRRELLDHVVVLNEAHARRLLREYQRYYNASRTHLSLGKDAPETREVQGTGHGAKVIELREVFGLHHRYERRAA</sequence>
<dbReference type="InterPro" id="IPR036397">
    <property type="entry name" value="RNaseH_sf"/>
</dbReference>
<evidence type="ECO:0000256" key="1">
    <source>
        <dbReference type="SAM" id="Phobius"/>
    </source>
</evidence>
<name>A0ABY1CSA6_MYXFU</name>
<evidence type="ECO:0000313" key="4">
    <source>
        <dbReference type="Proteomes" id="UP000183760"/>
    </source>
</evidence>
<dbReference type="PANTHER" id="PTHR46889">
    <property type="entry name" value="TRANSPOSASE INSF FOR INSERTION SEQUENCE IS3B-RELATED"/>
    <property type="match status" value="1"/>
</dbReference>
<dbReference type="SUPFAM" id="SSF53098">
    <property type="entry name" value="Ribonuclease H-like"/>
    <property type="match status" value="1"/>
</dbReference>
<evidence type="ECO:0000259" key="2">
    <source>
        <dbReference type="PROSITE" id="PS50994"/>
    </source>
</evidence>
<proteinExistence type="predicted"/>
<keyword evidence="1" id="KW-1133">Transmembrane helix</keyword>
<dbReference type="EMBL" id="FOIB01000011">
    <property type="protein sequence ID" value="SEU35784.1"/>
    <property type="molecule type" value="Genomic_DNA"/>
</dbReference>
<keyword evidence="1" id="KW-0812">Transmembrane</keyword>
<organism evidence="3 4">
    <name type="scientific">Myxococcus fulvus</name>
    <dbReference type="NCBI Taxonomy" id="33"/>
    <lineage>
        <taxon>Bacteria</taxon>
        <taxon>Pseudomonadati</taxon>
        <taxon>Myxococcota</taxon>
        <taxon>Myxococcia</taxon>
        <taxon>Myxococcales</taxon>
        <taxon>Cystobacterineae</taxon>
        <taxon>Myxococcaceae</taxon>
        <taxon>Myxococcus</taxon>
    </lineage>
</organism>